<dbReference type="InterPro" id="IPR032466">
    <property type="entry name" value="Metal_Hydrolase"/>
</dbReference>
<organism evidence="9 10">
    <name type="scientific">Caldiarchaeum subterraneum</name>
    <dbReference type="NCBI Taxonomy" id="311458"/>
    <lineage>
        <taxon>Archaea</taxon>
        <taxon>Nitrososphaerota</taxon>
        <taxon>Candidatus Caldarchaeales</taxon>
        <taxon>Candidatus Caldarchaeaceae</taxon>
        <taxon>Candidatus Caldarchaeum</taxon>
    </lineage>
</organism>
<sequence>MRIQELIEAAQGKRRLSLLIQNVDVLNIFTGELIRASIGIYGDRIAYVGPDSMDAEKTIDGNGLAAVPGLIDTHLHIESSMVVPSRFAEAVLPHGTTTVCADPHEIANVLGKDGIRMMLENAKDLPMKIYFFASTCVPESNAVTAGAEIKPEDVEEMLEWEGIVGLGEVMDYEGVVNNDPKMVKILEIGHKHNAVIDGHCVLLQGAKLNAYVAVGPEADHENFTVETALDKLRAGMYLKLRGPYILDTRKFVQALKQLPNPWNIILVTDDVMPDNLIDKGHLDHVVRAMIDAGMDEVEAVRSVTYRPAQHMRMYNLGAIAPGKIADIILLKNLRRFEIDTVISNGVVVAKEQRLLVNIRHKPFDDRARNTVKLQNLSIDDFYVKPPVENGKVKVHVIDFTKYVGEIADPAAAFLDMILTKLNTAEVEVRNGDFILGDVALVLVFERHGKNRNRGVGFVRNLIHKGAVASTIAHDSHNMIVVGTNREDMYKAAQLVIESRGGTAAIMDSRTLAHIQLPIAGLMSEEQVEKVAEKMKQLRRAFKEMQVLDHPYMPLINLLTLSVIPHARITDKGIFDVNRQQFIPWIAE</sequence>
<evidence type="ECO:0000256" key="5">
    <source>
        <dbReference type="ARBA" id="ARBA00047720"/>
    </source>
</evidence>
<dbReference type="EMBL" id="DQVM01000072">
    <property type="protein sequence ID" value="HIQ29662.1"/>
    <property type="molecule type" value="Genomic_DNA"/>
</dbReference>
<evidence type="ECO:0000259" key="7">
    <source>
        <dbReference type="Pfam" id="PF01979"/>
    </source>
</evidence>
<comment type="similarity">
    <text evidence="1 6">Belongs to the metallo-dependent hydrolases superfamily. Adenine deaminase family.</text>
</comment>
<accession>A0A832ZWK2</accession>
<comment type="caution">
    <text evidence="9">The sequence shown here is derived from an EMBL/GenBank/DDBJ whole genome shotgun (WGS) entry which is preliminary data.</text>
</comment>
<name>A0A832ZWK2_CALS0</name>
<dbReference type="GO" id="GO:0006146">
    <property type="term" value="P:adenine catabolic process"/>
    <property type="evidence" value="ECO:0007669"/>
    <property type="project" value="InterPro"/>
</dbReference>
<comment type="cofactor">
    <cofactor evidence="6">
        <name>Mn(2+)</name>
        <dbReference type="ChEBI" id="CHEBI:29035"/>
    </cofactor>
</comment>
<evidence type="ECO:0000313" key="9">
    <source>
        <dbReference type="EMBL" id="HIQ29662.1"/>
    </source>
</evidence>
<evidence type="ECO:0000256" key="2">
    <source>
        <dbReference type="ARBA" id="ARBA00012782"/>
    </source>
</evidence>
<keyword evidence="3 6" id="KW-0378">Hydrolase</keyword>
<dbReference type="SUPFAM" id="SSF51556">
    <property type="entry name" value="Metallo-dependent hydrolases"/>
    <property type="match status" value="1"/>
</dbReference>
<dbReference type="Pfam" id="PF13382">
    <property type="entry name" value="Adenine_deam_C"/>
    <property type="match status" value="1"/>
</dbReference>
<evidence type="ECO:0000256" key="4">
    <source>
        <dbReference type="ARBA" id="ARBA00023211"/>
    </source>
</evidence>
<dbReference type="Proteomes" id="UP000608579">
    <property type="component" value="Unassembled WGS sequence"/>
</dbReference>
<dbReference type="Gene3D" id="2.30.40.10">
    <property type="entry name" value="Urease, subunit C, domain 1"/>
    <property type="match status" value="1"/>
</dbReference>
<evidence type="ECO:0000256" key="6">
    <source>
        <dbReference type="HAMAP-Rule" id="MF_01518"/>
    </source>
</evidence>
<evidence type="ECO:0000313" key="10">
    <source>
        <dbReference type="Proteomes" id="UP000608579"/>
    </source>
</evidence>
<gene>
    <name evidence="6 9" type="primary">ade</name>
    <name evidence="9" type="ORF">EYH45_03760</name>
</gene>
<dbReference type="InterPro" id="IPR026912">
    <property type="entry name" value="Adenine_deam_C"/>
</dbReference>
<evidence type="ECO:0000256" key="3">
    <source>
        <dbReference type="ARBA" id="ARBA00022801"/>
    </source>
</evidence>
<dbReference type="SUPFAM" id="SSF51338">
    <property type="entry name" value="Composite domain of metallo-dependent hydrolases"/>
    <property type="match status" value="1"/>
</dbReference>
<evidence type="ECO:0000259" key="8">
    <source>
        <dbReference type="Pfam" id="PF13382"/>
    </source>
</evidence>
<dbReference type="InterPro" id="IPR011059">
    <property type="entry name" value="Metal-dep_hydrolase_composite"/>
</dbReference>
<reference evidence="9" key="1">
    <citation type="journal article" date="2020" name="ISME J.">
        <title>Gammaproteobacteria mediating utilization of methyl-, sulfur- and petroleum organic compounds in deep ocean hydrothermal plumes.</title>
        <authorList>
            <person name="Zhou Z."/>
            <person name="Liu Y."/>
            <person name="Pan J."/>
            <person name="Cron B.R."/>
            <person name="Toner B.M."/>
            <person name="Anantharaman K."/>
            <person name="Breier J.A."/>
            <person name="Dick G.J."/>
            <person name="Li M."/>
        </authorList>
    </citation>
    <scope>NUCLEOTIDE SEQUENCE</scope>
    <source>
        <strain evidence="9">SZUA-1515</strain>
    </source>
</reference>
<dbReference type="GO" id="GO:0000034">
    <property type="term" value="F:adenine deaminase activity"/>
    <property type="evidence" value="ECO:0007669"/>
    <property type="project" value="UniProtKB-UniRule"/>
</dbReference>
<feature type="domain" description="Adenine deaminase C-terminal" evidence="8">
    <location>
        <begin position="417"/>
        <end position="579"/>
    </location>
</feature>
<dbReference type="HAMAP" id="MF_01518">
    <property type="entry name" value="Adenine_deamin"/>
    <property type="match status" value="1"/>
</dbReference>
<dbReference type="InterPro" id="IPR006680">
    <property type="entry name" value="Amidohydro-rel"/>
</dbReference>
<dbReference type="PANTHER" id="PTHR11113:SF2">
    <property type="entry name" value="ADENINE DEAMINASE"/>
    <property type="match status" value="1"/>
</dbReference>
<dbReference type="Pfam" id="PF01979">
    <property type="entry name" value="Amidohydro_1"/>
    <property type="match status" value="1"/>
</dbReference>
<proteinExistence type="inferred from homology"/>
<dbReference type="EC" id="3.5.4.2" evidence="2 6"/>
<dbReference type="AlphaFoldDB" id="A0A832ZWK2"/>
<dbReference type="InterPro" id="IPR006679">
    <property type="entry name" value="Adenine_deam"/>
</dbReference>
<evidence type="ECO:0000256" key="1">
    <source>
        <dbReference type="ARBA" id="ARBA00006773"/>
    </source>
</evidence>
<dbReference type="Gene3D" id="3.20.20.140">
    <property type="entry name" value="Metal-dependent hydrolases"/>
    <property type="match status" value="1"/>
</dbReference>
<comment type="catalytic activity">
    <reaction evidence="5 6">
        <text>adenine + H2O + H(+) = hypoxanthine + NH4(+)</text>
        <dbReference type="Rhea" id="RHEA:23688"/>
        <dbReference type="ChEBI" id="CHEBI:15377"/>
        <dbReference type="ChEBI" id="CHEBI:15378"/>
        <dbReference type="ChEBI" id="CHEBI:16708"/>
        <dbReference type="ChEBI" id="CHEBI:17368"/>
        <dbReference type="ChEBI" id="CHEBI:28938"/>
        <dbReference type="EC" id="3.5.4.2"/>
    </reaction>
</comment>
<dbReference type="NCBIfam" id="TIGR01178">
    <property type="entry name" value="ade"/>
    <property type="match status" value="1"/>
</dbReference>
<protein>
    <recommendedName>
        <fullName evidence="2 6">Adenine deaminase</fullName>
        <shortName evidence="6">Adenase</shortName>
        <shortName evidence="6">Adenine aminase</shortName>
        <ecNumber evidence="2 6">3.5.4.2</ecNumber>
    </recommendedName>
</protein>
<feature type="domain" description="Amidohydrolase-related" evidence="7">
    <location>
        <begin position="66"/>
        <end position="348"/>
    </location>
</feature>
<keyword evidence="4 6" id="KW-0464">Manganese</keyword>
<dbReference type="PANTHER" id="PTHR11113">
    <property type="entry name" value="N-ACETYLGLUCOSAMINE-6-PHOSPHATE DEACETYLASE"/>
    <property type="match status" value="1"/>
</dbReference>